<feature type="chain" id="PRO_5029008095" evidence="2">
    <location>
        <begin position="27"/>
        <end position="162"/>
    </location>
</feature>
<feature type="signal peptide" evidence="2">
    <location>
        <begin position="1"/>
        <end position="26"/>
    </location>
</feature>
<evidence type="ECO:0000313" key="4">
    <source>
        <dbReference type="Proteomes" id="UP000515465"/>
    </source>
</evidence>
<gene>
    <name evidence="3" type="ORF">HB778_11935</name>
</gene>
<name>A0A7G6SRW3_9HYPH</name>
<organism evidence="3 4">
    <name type="scientific">Mesorhizobium huakuii</name>
    <dbReference type="NCBI Taxonomy" id="28104"/>
    <lineage>
        <taxon>Bacteria</taxon>
        <taxon>Pseudomonadati</taxon>
        <taxon>Pseudomonadota</taxon>
        <taxon>Alphaproteobacteria</taxon>
        <taxon>Hyphomicrobiales</taxon>
        <taxon>Phyllobacteriaceae</taxon>
        <taxon>Mesorhizobium</taxon>
    </lineage>
</organism>
<proteinExistence type="predicted"/>
<evidence type="ECO:0000256" key="2">
    <source>
        <dbReference type="SAM" id="SignalP"/>
    </source>
</evidence>
<keyword evidence="1" id="KW-1133">Transmembrane helix</keyword>
<keyword evidence="2" id="KW-0732">Signal</keyword>
<keyword evidence="1" id="KW-0472">Membrane</keyword>
<feature type="transmembrane region" description="Helical" evidence="1">
    <location>
        <begin position="109"/>
        <end position="130"/>
    </location>
</feature>
<keyword evidence="1" id="KW-0812">Transmembrane</keyword>
<dbReference type="RefSeq" id="WP_183464020.1">
    <property type="nucleotide sequence ID" value="NZ_CP050296.1"/>
</dbReference>
<evidence type="ECO:0000313" key="3">
    <source>
        <dbReference type="EMBL" id="QND57245.1"/>
    </source>
</evidence>
<evidence type="ECO:0000256" key="1">
    <source>
        <dbReference type="SAM" id="Phobius"/>
    </source>
</evidence>
<dbReference type="EMBL" id="CP050296">
    <property type="protein sequence ID" value="QND57245.1"/>
    <property type="molecule type" value="Genomic_DNA"/>
</dbReference>
<dbReference type="Proteomes" id="UP000515465">
    <property type="component" value="Chromosome"/>
</dbReference>
<accession>A0A7G6SRW3</accession>
<dbReference type="AlphaFoldDB" id="A0A7G6SRW3"/>
<sequence length="162" mass="17507">MPFVLIAVTLLAMALHIIGTSLHHQAAWQQTVATVTSVSPYSEKQESGLTTDGINVAVAYVANDAPMSWSGKGKIIGLYKAVVGDKVELYYDPADPSKLDTAAMKGWRGGLLLVAVTGGFIVFYVWFFWLRGRKPPSPSSPVRVIGAVAKQGQQQRGTFGRR</sequence>
<protein>
    <submittedName>
        <fullName evidence="3">DUF3592 domain-containing protein</fullName>
    </submittedName>
</protein>
<reference evidence="3" key="1">
    <citation type="journal article" date="2020" name="Mol. Plant Microbe Interact.">
        <title>Complete genome sequences of four natural Pseudomonas isolates that catabolize a wide range of aromatic compounds relevant to lignin valorization.</title>
        <authorList>
            <person name="Hatmaker E.A."/>
            <person name="Presle G."/>
            <person name="Cannon O."/>
            <person name="Guss A.M."/>
            <person name="Elkins J.G."/>
        </authorList>
    </citation>
    <scope>NUCLEOTIDE SEQUENCE</scope>
    <source>
        <strain evidence="3">583</strain>
    </source>
</reference>